<dbReference type="InterPro" id="IPR012675">
    <property type="entry name" value="Beta-grasp_dom_sf"/>
</dbReference>
<evidence type="ECO:0000313" key="1">
    <source>
        <dbReference type="EMBL" id="SKA95453.1"/>
    </source>
</evidence>
<dbReference type="AlphaFoldDB" id="A0A1T4Y1F0"/>
<dbReference type="Pfam" id="PF02597">
    <property type="entry name" value="ThiS"/>
    <property type="match status" value="1"/>
</dbReference>
<dbReference type="Gene3D" id="3.10.20.30">
    <property type="match status" value="1"/>
</dbReference>
<dbReference type="InterPro" id="IPR016155">
    <property type="entry name" value="Mopterin_synth/thiamin_S_b"/>
</dbReference>
<dbReference type="OrthoDB" id="9801945at2"/>
<gene>
    <name evidence="1" type="ORF">SAMN02745704_02662</name>
</gene>
<dbReference type="RefSeq" id="WP_078718204.1">
    <property type="nucleotide sequence ID" value="NZ_FUYC01000023.1"/>
</dbReference>
<evidence type="ECO:0000313" key="2">
    <source>
        <dbReference type="Proteomes" id="UP000190027"/>
    </source>
</evidence>
<organism evidence="1 2">
    <name type="scientific">Paucidesulfovibrio gracilis DSM 16080</name>
    <dbReference type="NCBI Taxonomy" id="1121449"/>
    <lineage>
        <taxon>Bacteria</taxon>
        <taxon>Pseudomonadati</taxon>
        <taxon>Thermodesulfobacteriota</taxon>
        <taxon>Desulfovibrionia</taxon>
        <taxon>Desulfovibrionales</taxon>
        <taxon>Desulfovibrionaceae</taxon>
        <taxon>Paucidesulfovibrio</taxon>
    </lineage>
</organism>
<reference evidence="1 2" key="1">
    <citation type="submission" date="2017-02" db="EMBL/GenBank/DDBJ databases">
        <authorList>
            <person name="Peterson S.W."/>
        </authorList>
    </citation>
    <scope>NUCLEOTIDE SEQUENCE [LARGE SCALE GENOMIC DNA]</scope>
    <source>
        <strain evidence="1 2">DSM 16080</strain>
    </source>
</reference>
<dbReference type="STRING" id="1121449.SAMN02745704_02662"/>
<dbReference type="Proteomes" id="UP000190027">
    <property type="component" value="Unassembled WGS sequence"/>
</dbReference>
<dbReference type="SUPFAM" id="SSF54285">
    <property type="entry name" value="MoaD/ThiS"/>
    <property type="match status" value="1"/>
</dbReference>
<dbReference type="InterPro" id="IPR003749">
    <property type="entry name" value="ThiS/MoaD-like"/>
</dbReference>
<dbReference type="EMBL" id="FUYC01000023">
    <property type="protein sequence ID" value="SKA95453.1"/>
    <property type="molecule type" value="Genomic_DNA"/>
</dbReference>
<proteinExistence type="predicted"/>
<protein>
    <submittedName>
        <fullName evidence="1">Sulfur carrier protein ThiS (Thiamine biosynthesis)</fullName>
    </submittedName>
</protein>
<dbReference type="CDD" id="cd17040">
    <property type="entry name" value="Ubl_MoaD_like"/>
    <property type="match status" value="1"/>
</dbReference>
<sequence length="75" mass="8077">MHIELKCFATLSGFMPENAETYELSDGSTVRDVLAKLGIPEEDVKIIFINGTKQELHSPLSDGDRLGLFPAVGGG</sequence>
<name>A0A1T4Y1F0_9BACT</name>
<accession>A0A1T4Y1F0</accession>
<keyword evidence="2" id="KW-1185">Reference proteome</keyword>